<comment type="caution">
    <text evidence="1">The sequence shown here is derived from an EMBL/GenBank/DDBJ whole genome shotgun (WGS) entry which is preliminary data.</text>
</comment>
<proteinExistence type="predicted"/>
<sequence length="174" mass="18484">MSSFSGWAVIDLNGGRDPEEFALALAAAHQSTLDVMIEGARVFVFADFSVTLSSAVEKLMPEWGARAITASDFDEHGVINEVLGPDGTAVHVASIEEEGEGLPDNDTVESRRAAAALFGVEPSALDEVAETWSEEGAQPSVLGVPYLRWWTALGAPWPHPFESTTVEPPTASTS</sequence>
<organism evidence="1 2">
    <name type="scientific">Actinomadura coerulea</name>
    <dbReference type="NCBI Taxonomy" id="46159"/>
    <lineage>
        <taxon>Bacteria</taxon>
        <taxon>Bacillati</taxon>
        <taxon>Actinomycetota</taxon>
        <taxon>Actinomycetes</taxon>
        <taxon>Streptosporangiales</taxon>
        <taxon>Thermomonosporaceae</taxon>
        <taxon>Actinomadura</taxon>
    </lineage>
</organism>
<gene>
    <name evidence="1" type="ORF">BKA00_005945</name>
</gene>
<accession>A0A7X0L1U2</accession>
<keyword evidence="2" id="KW-1185">Reference proteome</keyword>
<reference evidence="1 2" key="1">
    <citation type="submission" date="2020-08" db="EMBL/GenBank/DDBJ databases">
        <title>Sequencing the genomes of 1000 actinobacteria strains.</title>
        <authorList>
            <person name="Klenk H.-P."/>
        </authorList>
    </citation>
    <scope>NUCLEOTIDE SEQUENCE [LARGE SCALE GENOMIC DNA]</scope>
    <source>
        <strain evidence="1 2">DSM 43675</strain>
    </source>
</reference>
<dbReference type="Proteomes" id="UP000546324">
    <property type="component" value="Unassembled WGS sequence"/>
</dbReference>
<evidence type="ECO:0000313" key="2">
    <source>
        <dbReference type="Proteomes" id="UP000546324"/>
    </source>
</evidence>
<dbReference type="RefSeq" id="WP_185030664.1">
    <property type="nucleotide sequence ID" value="NZ_JACHMQ010000001.1"/>
</dbReference>
<dbReference type="AlphaFoldDB" id="A0A7X0L1U2"/>
<name>A0A7X0L1U2_9ACTN</name>
<dbReference type="EMBL" id="JACHMQ010000001">
    <property type="protein sequence ID" value="MBB6399031.1"/>
    <property type="molecule type" value="Genomic_DNA"/>
</dbReference>
<protein>
    <submittedName>
        <fullName evidence="1">Uncharacterized protein</fullName>
    </submittedName>
</protein>
<evidence type="ECO:0000313" key="1">
    <source>
        <dbReference type="EMBL" id="MBB6399031.1"/>
    </source>
</evidence>